<dbReference type="InterPro" id="IPR039708">
    <property type="entry name" value="MT1774/Rv1733c-like"/>
</dbReference>
<dbReference type="EMBL" id="BAABDE010000002">
    <property type="protein sequence ID" value="GAA3771865.1"/>
    <property type="molecule type" value="Genomic_DNA"/>
</dbReference>
<evidence type="ECO:0000313" key="2">
    <source>
        <dbReference type="EMBL" id="GAA3771865.1"/>
    </source>
</evidence>
<feature type="transmembrane region" description="Helical" evidence="1">
    <location>
        <begin position="144"/>
        <end position="170"/>
    </location>
</feature>
<keyword evidence="1" id="KW-0472">Membrane</keyword>
<name>A0ABP7GNN5_9ACTN</name>
<comment type="caution">
    <text evidence="2">The sequence shown here is derived from an EMBL/GenBank/DDBJ whole genome shotgun (WGS) entry which is preliminary data.</text>
</comment>
<evidence type="ECO:0000256" key="1">
    <source>
        <dbReference type="SAM" id="Phobius"/>
    </source>
</evidence>
<dbReference type="PANTHER" id="PTHR42305:SF1">
    <property type="entry name" value="MEMBRANE PROTEIN RV1733C-RELATED"/>
    <property type="match status" value="1"/>
</dbReference>
<keyword evidence="1" id="KW-1133">Transmembrane helix</keyword>
<dbReference type="Proteomes" id="UP001501009">
    <property type="component" value="Unassembled WGS sequence"/>
</dbReference>
<reference evidence="3" key="1">
    <citation type="journal article" date="2019" name="Int. J. Syst. Evol. Microbiol.">
        <title>The Global Catalogue of Microorganisms (GCM) 10K type strain sequencing project: providing services to taxonomists for standard genome sequencing and annotation.</title>
        <authorList>
            <consortium name="The Broad Institute Genomics Platform"/>
            <consortium name="The Broad Institute Genome Sequencing Center for Infectious Disease"/>
            <person name="Wu L."/>
            <person name="Ma J."/>
        </authorList>
    </citation>
    <scope>NUCLEOTIDE SEQUENCE [LARGE SCALE GENOMIC DNA]</scope>
    <source>
        <strain evidence="3">JCM 17138</strain>
    </source>
</reference>
<evidence type="ECO:0008006" key="4">
    <source>
        <dbReference type="Google" id="ProtNLM"/>
    </source>
</evidence>
<accession>A0ABP7GNN5</accession>
<gene>
    <name evidence="2" type="ORF">GCM10022403_003950</name>
</gene>
<organism evidence="2 3">
    <name type="scientific">Streptomyces coacervatus</name>
    <dbReference type="NCBI Taxonomy" id="647381"/>
    <lineage>
        <taxon>Bacteria</taxon>
        <taxon>Bacillati</taxon>
        <taxon>Actinomycetota</taxon>
        <taxon>Actinomycetes</taxon>
        <taxon>Kitasatosporales</taxon>
        <taxon>Streptomycetaceae</taxon>
        <taxon>Streptomyces</taxon>
    </lineage>
</organism>
<dbReference type="RefSeq" id="WP_275770061.1">
    <property type="nucleotide sequence ID" value="NZ_BAABDE010000002.1"/>
</dbReference>
<dbReference type="PANTHER" id="PTHR42305">
    <property type="entry name" value="MEMBRANE PROTEIN RV1733C-RELATED"/>
    <property type="match status" value="1"/>
</dbReference>
<evidence type="ECO:0000313" key="3">
    <source>
        <dbReference type="Proteomes" id="UP001501009"/>
    </source>
</evidence>
<keyword evidence="3" id="KW-1185">Reference proteome</keyword>
<feature type="transmembrane region" description="Helical" evidence="1">
    <location>
        <begin position="29"/>
        <end position="51"/>
    </location>
</feature>
<protein>
    <recommendedName>
        <fullName evidence="4">Integral membrane protein</fullName>
    </recommendedName>
</protein>
<sequence length="199" mass="21740">MTKTHCAKAKRVGFWRWRRSPLRRRSDRLEAWIVLVAWTLALLGGLLAALVTRGAVEDDLAARRAQVHSVSAVLTEEAPRTAPVPTYGFSDDKVWAKVRWAGADGSTHTGTLRVEPGTAAGARVTGWTDHTGRLVLEPASPTEAWLQTVLFSVAAATGAGAVVLVGGRLARGCLDRRRLAEWDAEWARVGPQWRKRMLG</sequence>
<keyword evidence="1" id="KW-0812">Transmembrane</keyword>
<proteinExistence type="predicted"/>